<dbReference type="Gene3D" id="3.90.79.10">
    <property type="entry name" value="Nucleoside Triphosphate Pyrophosphohydrolase"/>
    <property type="match status" value="1"/>
</dbReference>
<accession>A0ABU7G753</accession>
<keyword evidence="2 4" id="KW-0378">Hydrolase</keyword>
<name>A0ABU7G753_9ALTE</name>
<dbReference type="EC" id="3.6.-.-" evidence="4"/>
<dbReference type="PANTHER" id="PTHR43046:SF15">
    <property type="entry name" value="MUTT_NUDIX FAMILY PROTEIN"/>
    <property type="match status" value="1"/>
</dbReference>
<protein>
    <submittedName>
        <fullName evidence="4">NUDIX hydrolase</fullName>
        <ecNumber evidence="4">3.6.-.-</ecNumber>
    </submittedName>
</protein>
<reference evidence="5" key="1">
    <citation type="submission" date="2023-07" db="EMBL/GenBank/DDBJ databases">
        <title>Draft genome sequence of Agarivorans aestuarii strain ZMCS4, a CAZymes producing bacteria isolated from the marine brown algae Clodostephus spongiosus.</title>
        <authorList>
            <person name="Lorente B."/>
            <person name="Cabral C."/>
            <person name="Frias J."/>
            <person name="Faria J."/>
            <person name="Toubarro D."/>
        </authorList>
    </citation>
    <scope>NUCLEOTIDE SEQUENCE [LARGE SCALE GENOMIC DNA]</scope>
    <source>
        <strain evidence="5">ZMCS4</strain>
    </source>
</reference>
<evidence type="ECO:0000313" key="4">
    <source>
        <dbReference type="EMBL" id="MEE1674839.1"/>
    </source>
</evidence>
<dbReference type="InterPro" id="IPR020084">
    <property type="entry name" value="NUDIX_hydrolase_CS"/>
</dbReference>
<evidence type="ECO:0000256" key="1">
    <source>
        <dbReference type="ARBA" id="ARBA00001946"/>
    </source>
</evidence>
<dbReference type="GO" id="GO:0016787">
    <property type="term" value="F:hydrolase activity"/>
    <property type="evidence" value="ECO:0007669"/>
    <property type="project" value="UniProtKB-KW"/>
</dbReference>
<dbReference type="InterPro" id="IPR000086">
    <property type="entry name" value="NUDIX_hydrolase_dom"/>
</dbReference>
<comment type="caution">
    <text evidence="4">The sequence shown here is derived from an EMBL/GenBank/DDBJ whole genome shotgun (WGS) entry which is preliminary data.</text>
</comment>
<dbReference type="PROSITE" id="PS51462">
    <property type="entry name" value="NUDIX"/>
    <property type="match status" value="1"/>
</dbReference>
<evidence type="ECO:0000259" key="3">
    <source>
        <dbReference type="PROSITE" id="PS51462"/>
    </source>
</evidence>
<proteinExistence type="predicted"/>
<dbReference type="RefSeq" id="WP_329775880.1">
    <property type="nucleotide sequence ID" value="NZ_JAYDYW010000010.1"/>
</dbReference>
<gene>
    <name evidence="4" type="ORF">SNR37_000158</name>
</gene>
<evidence type="ECO:0000256" key="2">
    <source>
        <dbReference type="ARBA" id="ARBA00022801"/>
    </source>
</evidence>
<feature type="domain" description="Nudix hydrolase" evidence="3">
    <location>
        <begin position="20"/>
        <end position="155"/>
    </location>
</feature>
<keyword evidence="5" id="KW-1185">Reference proteome</keyword>
<evidence type="ECO:0000313" key="5">
    <source>
        <dbReference type="Proteomes" id="UP001310248"/>
    </source>
</evidence>
<dbReference type="PROSITE" id="PS00893">
    <property type="entry name" value="NUDIX_BOX"/>
    <property type="match status" value="1"/>
</dbReference>
<dbReference type="PANTHER" id="PTHR43046">
    <property type="entry name" value="GDP-MANNOSE MANNOSYL HYDROLASE"/>
    <property type="match status" value="1"/>
</dbReference>
<dbReference type="EMBL" id="JAYDYW010000010">
    <property type="protein sequence ID" value="MEE1674839.1"/>
    <property type="molecule type" value="Genomic_DNA"/>
</dbReference>
<dbReference type="CDD" id="cd02883">
    <property type="entry name" value="NUDIX_Hydrolase"/>
    <property type="match status" value="1"/>
</dbReference>
<dbReference type="Pfam" id="PF00293">
    <property type="entry name" value="NUDIX"/>
    <property type="match status" value="1"/>
</dbReference>
<dbReference type="InterPro" id="IPR015797">
    <property type="entry name" value="NUDIX_hydrolase-like_dom_sf"/>
</dbReference>
<sequence length="180" mass="20442">MRLLKSTVHPDLGSLDGKALERIAARAIVLKGDEILLMYTERYHDYTLPGGGVDQGENLIEGLKRELSEETGAQNIRDIQAFGCYEEYRPWYKDDADYMHMLSYCYLCQIDDELAENALEDYEINNGMKPVWLNIHSAIAHNQETIANNPKAGMSVARETYLLQKVVAECLINSRLKQAV</sequence>
<comment type="cofactor">
    <cofactor evidence="1">
        <name>Mg(2+)</name>
        <dbReference type="ChEBI" id="CHEBI:18420"/>
    </cofactor>
</comment>
<dbReference type="Proteomes" id="UP001310248">
    <property type="component" value="Unassembled WGS sequence"/>
</dbReference>
<dbReference type="SUPFAM" id="SSF55811">
    <property type="entry name" value="Nudix"/>
    <property type="match status" value="1"/>
</dbReference>
<organism evidence="4 5">
    <name type="scientific">Agarivorans aestuarii</name>
    <dbReference type="NCBI Taxonomy" id="1563703"/>
    <lineage>
        <taxon>Bacteria</taxon>
        <taxon>Pseudomonadati</taxon>
        <taxon>Pseudomonadota</taxon>
        <taxon>Gammaproteobacteria</taxon>
        <taxon>Alteromonadales</taxon>
        <taxon>Alteromonadaceae</taxon>
        <taxon>Agarivorans</taxon>
    </lineage>
</organism>